<feature type="compositionally biased region" description="Basic residues" evidence="1">
    <location>
        <begin position="46"/>
        <end position="56"/>
    </location>
</feature>
<name>A0A3P7IM56_STRVU</name>
<accession>A0A3P7IM56</accession>
<evidence type="ECO:0000313" key="2">
    <source>
        <dbReference type="EMBL" id="VDM70946.1"/>
    </source>
</evidence>
<protein>
    <submittedName>
        <fullName evidence="2">Uncharacterized protein</fullName>
    </submittedName>
</protein>
<reference evidence="2 3" key="1">
    <citation type="submission" date="2018-11" db="EMBL/GenBank/DDBJ databases">
        <authorList>
            <consortium name="Pathogen Informatics"/>
        </authorList>
    </citation>
    <scope>NUCLEOTIDE SEQUENCE [LARGE SCALE GENOMIC DNA]</scope>
</reference>
<sequence length="162" mass="18973">MEIYHNQEWARDERYSSFWAHYMAVEKWRSDHAHMAEVACRMVRGKAKPYQKKKQGSRQGSKSSPMKGMPIKVKDDVASDPRSDDVEKNVDRPSVSVEVEEMSEEMVAFFRKTIEHRKSRAAEKAEKERLEAEEHGEVEGHWIRLNNDDYVMADKSKLRSQS</sequence>
<evidence type="ECO:0000256" key="1">
    <source>
        <dbReference type="SAM" id="MobiDB-lite"/>
    </source>
</evidence>
<gene>
    <name evidence="2" type="ORF">SVUK_LOCUS5944</name>
</gene>
<keyword evidence="3" id="KW-1185">Reference proteome</keyword>
<proteinExistence type="predicted"/>
<feature type="region of interest" description="Disordered" evidence="1">
    <location>
        <begin position="117"/>
        <end position="138"/>
    </location>
</feature>
<dbReference type="Proteomes" id="UP000270094">
    <property type="component" value="Unassembled WGS sequence"/>
</dbReference>
<feature type="compositionally biased region" description="Basic and acidic residues" evidence="1">
    <location>
        <begin position="72"/>
        <end position="91"/>
    </location>
</feature>
<feature type="region of interest" description="Disordered" evidence="1">
    <location>
        <begin position="46"/>
        <end position="97"/>
    </location>
</feature>
<dbReference type="AlphaFoldDB" id="A0A3P7IM56"/>
<dbReference type="OrthoDB" id="5989213at2759"/>
<feature type="compositionally biased region" description="Basic and acidic residues" evidence="1">
    <location>
        <begin position="120"/>
        <end position="138"/>
    </location>
</feature>
<organism evidence="2 3">
    <name type="scientific">Strongylus vulgaris</name>
    <name type="common">Blood worm</name>
    <dbReference type="NCBI Taxonomy" id="40348"/>
    <lineage>
        <taxon>Eukaryota</taxon>
        <taxon>Metazoa</taxon>
        <taxon>Ecdysozoa</taxon>
        <taxon>Nematoda</taxon>
        <taxon>Chromadorea</taxon>
        <taxon>Rhabditida</taxon>
        <taxon>Rhabditina</taxon>
        <taxon>Rhabditomorpha</taxon>
        <taxon>Strongyloidea</taxon>
        <taxon>Strongylidae</taxon>
        <taxon>Strongylus</taxon>
    </lineage>
</organism>
<evidence type="ECO:0000313" key="3">
    <source>
        <dbReference type="Proteomes" id="UP000270094"/>
    </source>
</evidence>
<dbReference type="EMBL" id="UYYB01018250">
    <property type="protein sequence ID" value="VDM70946.1"/>
    <property type="molecule type" value="Genomic_DNA"/>
</dbReference>